<keyword evidence="11" id="KW-1185">Reference proteome</keyword>
<keyword evidence="3" id="KW-1003">Cell membrane</keyword>
<dbReference type="GO" id="GO:0022857">
    <property type="term" value="F:transmembrane transporter activity"/>
    <property type="evidence" value="ECO:0007669"/>
    <property type="project" value="InterPro"/>
</dbReference>
<feature type="transmembrane region" description="Helical" evidence="9">
    <location>
        <begin position="190"/>
        <end position="214"/>
    </location>
</feature>
<dbReference type="PANTHER" id="PTHR11795:SF451">
    <property type="entry name" value="ABC TRANSPORTER PERMEASE PROTEIN"/>
    <property type="match status" value="1"/>
</dbReference>
<evidence type="ECO:0000256" key="2">
    <source>
        <dbReference type="ARBA" id="ARBA00022448"/>
    </source>
</evidence>
<feature type="transmembrane region" description="Helical" evidence="9">
    <location>
        <begin position="93"/>
        <end position="116"/>
    </location>
</feature>
<feature type="transmembrane region" description="Helical" evidence="9">
    <location>
        <begin position="6"/>
        <end position="30"/>
    </location>
</feature>
<dbReference type="Proteomes" id="UP000196573">
    <property type="component" value="Unassembled WGS sequence"/>
</dbReference>
<comment type="subcellular location">
    <subcellularLocation>
        <location evidence="1">Cell inner membrane</location>
        <topology evidence="1">Multi-pass membrane protein</topology>
    </subcellularLocation>
</comment>
<dbReference type="EMBL" id="FWPT01000005">
    <property type="protein sequence ID" value="SMA46963.1"/>
    <property type="molecule type" value="Genomic_DNA"/>
</dbReference>
<feature type="transmembrane region" description="Helical" evidence="9">
    <location>
        <begin position="42"/>
        <end position="59"/>
    </location>
</feature>
<feature type="transmembrane region" description="Helical" evidence="9">
    <location>
        <begin position="141"/>
        <end position="161"/>
    </location>
</feature>
<dbReference type="RefSeq" id="WP_087109915.1">
    <property type="nucleotide sequence ID" value="NZ_CBCSCN010000003.1"/>
</dbReference>
<evidence type="ECO:0000256" key="7">
    <source>
        <dbReference type="ARBA" id="ARBA00023136"/>
    </source>
</evidence>
<dbReference type="OrthoDB" id="9807115at2"/>
<reference evidence="10 11" key="1">
    <citation type="submission" date="2017-03" db="EMBL/GenBank/DDBJ databases">
        <authorList>
            <person name="Afonso C.L."/>
            <person name="Miller P.J."/>
            <person name="Scott M.A."/>
            <person name="Spackman E."/>
            <person name="Goraichik I."/>
            <person name="Dimitrov K.M."/>
            <person name="Suarez D.L."/>
            <person name="Swayne D.E."/>
        </authorList>
    </citation>
    <scope>NUCLEOTIDE SEQUENCE [LARGE SCALE GENOMIC DNA]</scope>
    <source>
        <strain evidence="10">SB41UT1</strain>
    </source>
</reference>
<evidence type="ECO:0000256" key="9">
    <source>
        <dbReference type="SAM" id="Phobius"/>
    </source>
</evidence>
<keyword evidence="7 9" id="KW-0472">Membrane</keyword>
<evidence type="ECO:0000256" key="5">
    <source>
        <dbReference type="ARBA" id="ARBA00022970"/>
    </source>
</evidence>
<dbReference type="GO" id="GO:0006865">
    <property type="term" value="P:amino acid transport"/>
    <property type="evidence" value="ECO:0007669"/>
    <property type="project" value="UniProtKB-KW"/>
</dbReference>
<organism evidence="10 11">
    <name type="scientific">Parendozoicomonas haliclonae</name>
    <dbReference type="NCBI Taxonomy" id="1960125"/>
    <lineage>
        <taxon>Bacteria</taxon>
        <taxon>Pseudomonadati</taxon>
        <taxon>Pseudomonadota</taxon>
        <taxon>Gammaproteobacteria</taxon>
        <taxon>Oceanospirillales</taxon>
        <taxon>Endozoicomonadaceae</taxon>
        <taxon>Parendozoicomonas</taxon>
    </lineage>
</organism>
<dbReference type="InterPro" id="IPR001851">
    <property type="entry name" value="ABC_transp_permease"/>
</dbReference>
<evidence type="ECO:0000256" key="4">
    <source>
        <dbReference type="ARBA" id="ARBA00022692"/>
    </source>
</evidence>
<dbReference type="GO" id="GO:0005886">
    <property type="term" value="C:plasma membrane"/>
    <property type="evidence" value="ECO:0007669"/>
    <property type="project" value="UniProtKB-SubCell"/>
</dbReference>
<keyword evidence="6 9" id="KW-1133">Transmembrane helix</keyword>
<evidence type="ECO:0000256" key="3">
    <source>
        <dbReference type="ARBA" id="ARBA00022475"/>
    </source>
</evidence>
<keyword evidence="5" id="KW-0029">Amino-acid transport</keyword>
<proteinExistence type="inferred from homology"/>
<sequence length="297" mass="32352">MNTELLLQLTVNGLIVGLLYGVIAMCFVLIYKSTQVVNFAQGEFLLIGAWVCWGTLVWLDLPFYIGFLLTLGFMTLFGILIQAVFLRPMIGEPIISVIMITIGLSMFFQSLMKWIFGVSAESYPQVFETSVVNIAGLNIELAYILSLIFSVVMMAGFYWFFKHSRMGLAMRATAFDQQVASSLGISVSKVFAASWAISAMVSATAGIVIGMVNGVSSALSFIGIKVFPAVILGGLDSIVGGVVGGVIIGLLENLAEFIDSQYLHIGNLYTIAPFYILLIILTIKPYGLFGTRDIERI</sequence>
<dbReference type="PANTHER" id="PTHR11795">
    <property type="entry name" value="BRANCHED-CHAIN AMINO ACID TRANSPORT SYSTEM PERMEASE PROTEIN LIVH"/>
    <property type="match status" value="1"/>
</dbReference>
<accession>A0A1X7AK35</accession>
<protein>
    <submittedName>
        <fullName evidence="10">High-affinity branched-chain amino acid transport system permease protein LivH</fullName>
    </submittedName>
</protein>
<dbReference type="InterPro" id="IPR052157">
    <property type="entry name" value="BCAA_transport_permease"/>
</dbReference>
<evidence type="ECO:0000256" key="6">
    <source>
        <dbReference type="ARBA" id="ARBA00022989"/>
    </source>
</evidence>
<keyword evidence="2" id="KW-0813">Transport</keyword>
<gene>
    <name evidence="10" type="primary">livH_3</name>
    <name evidence="10" type="ORF">EHSB41UT_02263</name>
</gene>
<evidence type="ECO:0000256" key="1">
    <source>
        <dbReference type="ARBA" id="ARBA00004429"/>
    </source>
</evidence>
<evidence type="ECO:0000313" key="10">
    <source>
        <dbReference type="EMBL" id="SMA46963.1"/>
    </source>
</evidence>
<comment type="similarity">
    <text evidence="8">Belongs to the binding-protein-dependent transport system permease family. LivHM subfamily.</text>
</comment>
<keyword evidence="4 9" id="KW-0812">Transmembrane</keyword>
<dbReference type="CDD" id="cd06582">
    <property type="entry name" value="TM_PBP1_LivH_like"/>
    <property type="match status" value="1"/>
</dbReference>
<feature type="transmembrane region" description="Helical" evidence="9">
    <location>
        <begin position="226"/>
        <end position="250"/>
    </location>
</feature>
<feature type="transmembrane region" description="Helical" evidence="9">
    <location>
        <begin position="262"/>
        <end position="283"/>
    </location>
</feature>
<dbReference type="Pfam" id="PF02653">
    <property type="entry name" value="BPD_transp_2"/>
    <property type="match status" value="1"/>
</dbReference>
<dbReference type="AlphaFoldDB" id="A0A1X7AK35"/>
<name>A0A1X7AK35_9GAMM</name>
<evidence type="ECO:0000313" key="11">
    <source>
        <dbReference type="Proteomes" id="UP000196573"/>
    </source>
</evidence>
<evidence type="ECO:0000256" key="8">
    <source>
        <dbReference type="ARBA" id="ARBA00037998"/>
    </source>
</evidence>
<feature type="transmembrane region" description="Helical" evidence="9">
    <location>
        <begin position="65"/>
        <end position="86"/>
    </location>
</feature>